<feature type="region of interest" description="Disordered" evidence="1">
    <location>
        <begin position="1"/>
        <end position="31"/>
    </location>
</feature>
<dbReference type="EMBL" id="CP003912">
    <property type="protein sequence ID" value="AGU53070.1"/>
    <property type="molecule type" value="Genomic_DNA"/>
</dbReference>
<evidence type="ECO:0000313" key="2">
    <source>
        <dbReference type="EMBL" id="AGU53070.1"/>
    </source>
</evidence>
<dbReference type="HOGENOM" id="CLU_2276244_0_0_4"/>
<reference evidence="2 3" key="1">
    <citation type="submission" date="2012-10" db="EMBL/GenBank/DDBJ databases">
        <title>Genome sequence of Variovorax paradoxus B4.</title>
        <authorList>
            <person name="Schuldes J."/>
            <person name="Brandt U."/>
            <person name="Hiessl S."/>
            <person name="Wuebbeler J.H."/>
            <person name="Thuermer A."/>
            <person name="Steinbuechel A."/>
            <person name="Daniel R."/>
        </authorList>
    </citation>
    <scope>NUCLEOTIDE SEQUENCE [LARGE SCALE GENOMIC DNA]</scope>
    <source>
        <strain evidence="2 3">B4</strain>
    </source>
</reference>
<evidence type="ECO:0000256" key="1">
    <source>
        <dbReference type="SAM" id="MobiDB-lite"/>
    </source>
</evidence>
<proteinExistence type="predicted"/>
<dbReference type="AlphaFoldDB" id="T1XLT2"/>
<dbReference type="Proteomes" id="UP000016223">
    <property type="component" value="Chromosome 2"/>
</dbReference>
<feature type="compositionally biased region" description="Polar residues" evidence="1">
    <location>
        <begin position="1"/>
        <end position="10"/>
    </location>
</feature>
<dbReference type="KEGG" id="vpd:VAPA_2c05100"/>
<organism evidence="2 3">
    <name type="scientific">Variovorax paradoxus B4</name>
    <dbReference type="NCBI Taxonomy" id="1246301"/>
    <lineage>
        <taxon>Bacteria</taxon>
        <taxon>Pseudomonadati</taxon>
        <taxon>Pseudomonadota</taxon>
        <taxon>Betaproteobacteria</taxon>
        <taxon>Burkholderiales</taxon>
        <taxon>Comamonadaceae</taxon>
        <taxon>Variovorax</taxon>
    </lineage>
</organism>
<protein>
    <submittedName>
        <fullName evidence="2">Uncharacterized protein</fullName>
    </submittedName>
</protein>
<gene>
    <name evidence="2" type="ORF">VAPA_2c05100</name>
</gene>
<name>T1XLT2_VARPD</name>
<accession>T1XLT2</accession>
<sequence length="102" mass="11169">MAAGVRSSNLPFPPDGSSHRLLSAGRSHPQQLAPRRLASQMVHRLPATPLLPGLGHPCAQQRHRPTPVDAPIRCKSIRRASIRCHPIWGAPIRCDNAIKQLI</sequence>
<evidence type="ECO:0000313" key="3">
    <source>
        <dbReference type="Proteomes" id="UP000016223"/>
    </source>
</evidence>